<organism evidence="1 2">
    <name type="scientific">Rotaria sordida</name>
    <dbReference type="NCBI Taxonomy" id="392033"/>
    <lineage>
        <taxon>Eukaryota</taxon>
        <taxon>Metazoa</taxon>
        <taxon>Spiralia</taxon>
        <taxon>Gnathifera</taxon>
        <taxon>Rotifera</taxon>
        <taxon>Eurotatoria</taxon>
        <taxon>Bdelloidea</taxon>
        <taxon>Philodinida</taxon>
        <taxon>Philodinidae</taxon>
        <taxon>Rotaria</taxon>
    </lineage>
</organism>
<proteinExistence type="predicted"/>
<dbReference type="Proteomes" id="UP000663882">
    <property type="component" value="Unassembled WGS sequence"/>
</dbReference>
<evidence type="ECO:0000313" key="2">
    <source>
        <dbReference type="Proteomes" id="UP000663882"/>
    </source>
</evidence>
<reference evidence="1" key="1">
    <citation type="submission" date="2021-02" db="EMBL/GenBank/DDBJ databases">
        <authorList>
            <person name="Nowell W R."/>
        </authorList>
    </citation>
    <scope>NUCLEOTIDE SEQUENCE</scope>
</reference>
<comment type="caution">
    <text evidence="1">The sequence shown here is derived from an EMBL/GenBank/DDBJ whole genome shotgun (WGS) entry which is preliminary data.</text>
</comment>
<dbReference type="AlphaFoldDB" id="A0A815FQM3"/>
<name>A0A815FQM3_9BILA</name>
<gene>
    <name evidence="1" type="ORF">RFH988_LOCUS31195</name>
</gene>
<dbReference type="EMBL" id="CAJNOO010003296">
    <property type="protein sequence ID" value="CAF1329738.1"/>
    <property type="molecule type" value="Genomic_DNA"/>
</dbReference>
<evidence type="ECO:0000313" key="1">
    <source>
        <dbReference type="EMBL" id="CAF1329738.1"/>
    </source>
</evidence>
<accession>A0A815FQM3</accession>
<evidence type="ECO:0008006" key="3">
    <source>
        <dbReference type="Google" id="ProtNLM"/>
    </source>
</evidence>
<sequence length="281" mass="33396">MYQIKQQSSFSESLSVENKKLRTFSEDNISITCIENLSNELFYEIFEYLDGYDIYKAFCNLNSRFQYLTTFSSISLNIKLCSNARSEVKHWCKTVIIPNIHRILSLNLENESLINDFFQTFELMSILYHTPQLRYLICDNLVESDSNVQIEQSITLSNLVYIHINVCHIDFDEFEMFMKVSSQLQVLVVAQEYGKAYLDADRWKRLIIEQMPHLLRFNYQYSEYDYNFYKDTSLDVIINRFSSPFWVDRGWIFELEINIYIPGVPKVLQHFVFCIYLGIGK</sequence>
<protein>
    <recommendedName>
        <fullName evidence="3">F-box domain-containing protein</fullName>
    </recommendedName>
</protein>